<feature type="domain" description="DUF5723" evidence="2">
    <location>
        <begin position="42"/>
        <end position="449"/>
    </location>
</feature>
<protein>
    <recommendedName>
        <fullName evidence="2">DUF5723 domain-containing protein</fullName>
    </recommendedName>
</protein>
<name>A0A9D9IWP0_9BACT</name>
<evidence type="ECO:0000256" key="1">
    <source>
        <dbReference type="SAM" id="SignalP"/>
    </source>
</evidence>
<proteinExistence type="predicted"/>
<feature type="signal peptide" evidence="1">
    <location>
        <begin position="1"/>
        <end position="21"/>
    </location>
</feature>
<evidence type="ECO:0000313" key="3">
    <source>
        <dbReference type="EMBL" id="MBO8479426.1"/>
    </source>
</evidence>
<reference evidence="3" key="2">
    <citation type="journal article" date="2021" name="PeerJ">
        <title>Extensive microbial diversity within the chicken gut microbiome revealed by metagenomics and culture.</title>
        <authorList>
            <person name="Gilroy R."/>
            <person name="Ravi A."/>
            <person name="Getino M."/>
            <person name="Pursley I."/>
            <person name="Horton D.L."/>
            <person name="Alikhan N.F."/>
            <person name="Baker D."/>
            <person name="Gharbi K."/>
            <person name="Hall N."/>
            <person name="Watson M."/>
            <person name="Adriaenssens E.M."/>
            <person name="Foster-Nyarko E."/>
            <person name="Jarju S."/>
            <person name="Secka A."/>
            <person name="Antonio M."/>
            <person name="Oren A."/>
            <person name="Chaudhuri R.R."/>
            <person name="La Ragione R."/>
            <person name="Hildebrand F."/>
            <person name="Pallen M.J."/>
        </authorList>
    </citation>
    <scope>NUCLEOTIDE SEQUENCE</scope>
    <source>
        <strain evidence="3">2478</strain>
    </source>
</reference>
<gene>
    <name evidence="3" type="ORF">IAB80_11165</name>
</gene>
<dbReference type="Pfam" id="PF18990">
    <property type="entry name" value="DUF5723"/>
    <property type="match status" value="1"/>
</dbReference>
<feature type="chain" id="PRO_5039461839" description="DUF5723 domain-containing protein" evidence="1">
    <location>
        <begin position="22"/>
        <end position="490"/>
    </location>
</feature>
<evidence type="ECO:0000313" key="4">
    <source>
        <dbReference type="Proteomes" id="UP000823771"/>
    </source>
</evidence>
<reference evidence="3" key="1">
    <citation type="submission" date="2020-10" db="EMBL/GenBank/DDBJ databases">
        <authorList>
            <person name="Gilroy R."/>
        </authorList>
    </citation>
    <scope>NUCLEOTIDE SEQUENCE</scope>
    <source>
        <strain evidence="3">2478</strain>
    </source>
</reference>
<sequence length="490" mass="52835">MKKKIIILAILASFAGTAANAQQRLESGYFVDTYNYRHQLNPAFASSRSYFSILGLGNTSLTLQGNVGVSNFLYPYRDGMATTFMNSSVSAEQFLSGLKKNNKLGADFSLPVVSVGQFGRKGGFTTVEFNIRTNASVNLPYELFDFMKNIGARQTYDISNIAVRTQAYAELALGHAHKITDRLNVGAKVKFLVGLANADARIDNMHVSMNENSWDVTASGSINASFPGLKMATKGETGTATDPSENNEVDFDALGDGFDEINSAKDIFSSMGYGVAFDLGASYEFDSGLLEGLSLSASVLDLGFISWGKAVSATTGSNSWTFDGFDEISFESGENSLSEQINSLGDSFSDLLKFERQGESKGKSGMLACTVNVGAEYEMPFYRNLSVGVLSSTRIAGPYSHSEGRLSVNVEPTDWFGFSTSYGISTFGSTWGAVASFSFPGIGLFIGTDTIPLRLARINSVSVPYGKLNLNLNFGLSFNISKVRELGERK</sequence>
<dbReference type="Proteomes" id="UP000823771">
    <property type="component" value="Unassembled WGS sequence"/>
</dbReference>
<accession>A0A9D9IWP0</accession>
<evidence type="ECO:0000259" key="2">
    <source>
        <dbReference type="Pfam" id="PF18990"/>
    </source>
</evidence>
<comment type="caution">
    <text evidence="3">The sequence shown here is derived from an EMBL/GenBank/DDBJ whole genome shotgun (WGS) entry which is preliminary data.</text>
</comment>
<dbReference type="AlphaFoldDB" id="A0A9D9IWP0"/>
<keyword evidence="1" id="KW-0732">Signal</keyword>
<dbReference type="EMBL" id="JADILZ010000108">
    <property type="protein sequence ID" value="MBO8479426.1"/>
    <property type="molecule type" value="Genomic_DNA"/>
</dbReference>
<organism evidence="3 4">
    <name type="scientific">Candidatus Cryptobacteroides excrementipullorum</name>
    <dbReference type="NCBI Taxonomy" id="2840761"/>
    <lineage>
        <taxon>Bacteria</taxon>
        <taxon>Pseudomonadati</taxon>
        <taxon>Bacteroidota</taxon>
        <taxon>Bacteroidia</taxon>
        <taxon>Bacteroidales</taxon>
        <taxon>Candidatus Cryptobacteroides</taxon>
    </lineage>
</organism>
<dbReference type="InterPro" id="IPR043781">
    <property type="entry name" value="DUF5723"/>
</dbReference>